<keyword evidence="3" id="KW-1185">Reference proteome</keyword>
<proteinExistence type="predicted"/>
<accession>A0A3G9IAJ0</accession>
<protein>
    <recommendedName>
        <fullName evidence="1">Helix-turn-helix domain-containing protein</fullName>
    </recommendedName>
</protein>
<evidence type="ECO:0000313" key="3">
    <source>
        <dbReference type="Proteomes" id="UP000271573"/>
    </source>
</evidence>
<feature type="domain" description="Helix-turn-helix" evidence="1">
    <location>
        <begin position="20"/>
        <end position="67"/>
    </location>
</feature>
<dbReference type="Proteomes" id="UP000271573">
    <property type="component" value="Chromosome"/>
</dbReference>
<sequence length="70" mass="7694">MSGPPPAAPTAGDADERLWTAEETANYLGITVNTLYWLRHRNAGPPAFKVGKNLRFFPTSVRAWVLARPA</sequence>
<dbReference type="Pfam" id="PF12728">
    <property type="entry name" value="HTH_17"/>
    <property type="match status" value="1"/>
</dbReference>
<evidence type="ECO:0000313" key="2">
    <source>
        <dbReference type="EMBL" id="BBH15757.1"/>
    </source>
</evidence>
<dbReference type="RefSeq" id="WP_197715216.1">
    <property type="nucleotide sequence ID" value="NZ_AP019307.1"/>
</dbReference>
<reference evidence="2 3" key="1">
    <citation type="submission" date="2018-11" db="EMBL/GenBank/DDBJ databases">
        <title>Complete genome sequence of Nocardioides baekrokdamisoli strain KCTC 39748.</title>
        <authorList>
            <person name="Kang S.W."/>
            <person name="Lee K.C."/>
            <person name="Kim K.K."/>
            <person name="Kim J.S."/>
            <person name="Kim D.S."/>
            <person name="Ko S.H."/>
            <person name="Yang S.H."/>
            <person name="Shin Y.K."/>
            <person name="Lee J.S."/>
        </authorList>
    </citation>
    <scope>NUCLEOTIDE SEQUENCE [LARGE SCALE GENOMIC DNA]</scope>
    <source>
        <strain evidence="2 3">KCTC 39748</strain>
    </source>
</reference>
<evidence type="ECO:0000259" key="1">
    <source>
        <dbReference type="Pfam" id="PF12728"/>
    </source>
</evidence>
<dbReference type="EMBL" id="AP019307">
    <property type="protein sequence ID" value="BBH15757.1"/>
    <property type="molecule type" value="Genomic_DNA"/>
</dbReference>
<organism evidence="2 3">
    <name type="scientific">Nocardioides baekrokdamisoli</name>
    <dbReference type="NCBI Taxonomy" id="1804624"/>
    <lineage>
        <taxon>Bacteria</taxon>
        <taxon>Bacillati</taxon>
        <taxon>Actinomycetota</taxon>
        <taxon>Actinomycetes</taxon>
        <taxon>Propionibacteriales</taxon>
        <taxon>Nocardioidaceae</taxon>
        <taxon>Nocardioides</taxon>
    </lineage>
</organism>
<gene>
    <name evidence="2" type="ORF">Back2_00440</name>
</gene>
<dbReference type="KEGG" id="nbe:Back2_00440"/>
<name>A0A3G9IAJ0_9ACTN</name>
<dbReference type="InterPro" id="IPR041657">
    <property type="entry name" value="HTH_17"/>
</dbReference>
<dbReference type="AlphaFoldDB" id="A0A3G9IAJ0"/>